<accession>T1IBV9</accession>
<dbReference type="Proteomes" id="UP000015103">
    <property type="component" value="Unassembled WGS sequence"/>
</dbReference>
<evidence type="ECO:0000313" key="1">
    <source>
        <dbReference type="EnsemblMetazoa" id="RPRC013779-PA"/>
    </source>
</evidence>
<keyword evidence="2" id="KW-1185">Reference proteome</keyword>
<dbReference type="VEuPathDB" id="VectorBase:RPRC013779"/>
<dbReference type="EnsemblMetazoa" id="RPRC013779-RA">
    <property type="protein sequence ID" value="RPRC013779-PA"/>
    <property type="gene ID" value="RPRC013779"/>
</dbReference>
<evidence type="ECO:0000313" key="2">
    <source>
        <dbReference type="Proteomes" id="UP000015103"/>
    </source>
</evidence>
<proteinExistence type="predicted"/>
<reference evidence="1" key="1">
    <citation type="submission" date="2015-05" db="UniProtKB">
        <authorList>
            <consortium name="EnsemblMetazoa"/>
        </authorList>
    </citation>
    <scope>IDENTIFICATION</scope>
</reference>
<dbReference type="AlphaFoldDB" id="T1IBV9"/>
<organism evidence="1 2">
    <name type="scientific">Rhodnius prolixus</name>
    <name type="common">Triatomid bug</name>
    <dbReference type="NCBI Taxonomy" id="13249"/>
    <lineage>
        <taxon>Eukaryota</taxon>
        <taxon>Metazoa</taxon>
        <taxon>Ecdysozoa</taxon>
        <taxon>Arthropoda</taxon>
        <taxon>Hexapoda</taxon>
        <taxon>Insecta</taxon>
        <taxon>Pterygota</taxon>
        <taxon>Neoptera</taxon>
        <taxon>Paraneoptera</taxon>
        <taxon>Hemiptera</taxon>
        <taxon>Heteroptera</taxon>
        <taxon>Panheteroptera</taxon>
        <taxon>Cimicomorpha</taxon>
        <taxon>Reduviidae</taxon>
        <taxon>Triatominae</taxon>
        <taxon>Rhodnius</taxon>
    </lineage>
</organism>
<dbReference type="InParanoid" id="T1IBV9"/>
<protein>
    <submittedName>
        <fullName evidence="1">Uncharacterized protein</fullName>
    </submittedName>
</protein>
<dbReference type="HOGENOM" id="CLU_3225174_0_0_1"/>
<dbReference type="EMBL" id="ACPB03011335">
    <property type="status" value="NOT_ANNOTATED_CDS"/>
    <property type="molecule type" value="Genomic_DNA"/>
</dbReference>
<name>T1IBV9_RHOPR</name>
<sequence>MKIKTKLFHPIMPNWLKQRKKWVTSNTKLSNTEKHWDIIRKQLT</sequence>